<evidence type="ECO:0000256" key="3">
    <source>
        <dbReference type="ARBA" id="ARBA00022741"/>
    </source>
</evidence>
<accession>A0A1B2J9R3</accession>
<dbReference type="EMBL" id="CP014584">
    <property type="protein sequence ID" value="ANZ74749.1"/>
    <property type="molecule type" value="Genomic_DNA"/>
</dbReference>
<dbReference type="GO" id="GO:0005524">
    <property type="term" value="F:ATP binding"/>
    <property type="evidence" value="ECO:0007669"/>
    <property type="project" value="UniProtKB-UniRule"/>
</dbReference>
<feature type="binding site" evidence="6">
    <location>
        <position position="38"/>
    </location>
    <ligand>
        <name>ATP</name>
        <dbReference type="ChEBI" id="CHEBI:30616"/>
    </ligand>
</feature>
<proteinExistence type="inferred from homology"/>
<reference evidence="9 10" key="1">
    <citation type="submission" date="2016-02" db="EMBL/GenBank/DDBJ databases">
        <title>Comparative genomic and transcriptomic foundation for Pichia pastoris.</title>
        <authorList>
            <person name="Love K.R."/>
            <person name="Shah K.A."/>
            <person name="Whittaker C.A."/>
            <person name="Wu J."/>
            <person name="Bartlett M.C."/>
            <person name="Ma D."/>
            <person name="Leeson R.L."/>
            <person name="Priest M."/>
            <person name="Young S.K."/>
            <person name="Love J.C."/>
        </authorList>
    </citation>
    <scope>NUCLEOTIDE SEQUENCE [LARGE SCALE GENOMIC DNA]</scope>
    <source>
        <strain evidence="9 10">ATCC 28485</strain>
    </source>
</reference>
<comment type="similarity">
    <text evidence="7">Belongs to the protein kinase superfamily.</text>
</comment>
<dbReference type="GO" id="GO:0004674">
    <property type="term" value="F:protein serine/threonine kinase activity"/>
    <property type="evidence" value="ECO:0007669"/>
    <property type="project" value="UniProtKB-KW"/>
</dbReference>
<keyword evidence="2" id="KW-0808">Transferase</keyword>
<dbReference type="OrthoDB" id="68483at2759"/>
<evidence type="ECO:0000256" key="5">
    <source>
        <dbReference type="ARBA" id="ARBA00022840"/>
    </source>
</evidence>
<dbReference type="GO" id="GO:0030447">
    <property type="term" value="P:filamentous growth"/>
    <property type="evidence" value="ECO:0007669"/>
    <property type="project" value="UniProtKB-ARBA"/>
</dbReference>
<dbReference type="PROSITE" id="PS50011">
    <property type="entry name" value="PROTEIN_KINASE_DOM"/>
    <property type="match status" value="1"/>
</dbReference>
<dbReference type="InterPro" id="IPR000719">
    <property type="entry name" value="Prot_kinase_dom"/>
</dbReference>
<evidence type="ECO:0000256" key="1">
    <source>
        <dbReference type="ARBA" id="ARBA00022527"/>
    </source>
</evidence>
<dbReference type="InterPro" id="IPR008271">
    <property type="entry name" value="Ser/Thr_kinase_AS"/>
</dbReference>
<dbReference type="Pfam" id="PF00069">
    <property type="entry name" value="Pkinase"/>
    <property type="match status" value="1"/>
</dbReference>
<feature type="domain" description="Protein kinase" evidence="8">
    <location>
        <begin position="9"/>
        <end position="287"/>
    </location>
</feature>
<evidence type="ECO:0000256" key="7">
    <source>
        <dbReference type="RuleBase" id="RU000304"/>
    </source>
</evidence>
<dbReference type="PROSITE" id="PS00107">
    <property type="entry name" value="PROTEIN_KINASE_ATP"/>
    <property type="match status" value="1"/>
</dbReference>
<dbReference type="PROSITE" id="PS00108">
    <property type="entry name" value="PROTEIN_KINASE_ST"/>
    <property type="match status" value="1"/>
</dbReference>
<evidence type="ECO:0000259" key="8">
    <source>
        <dbReference type="PROSITE" id="PS50011"/>
    </source>
</evidence>
<dbReference type="GO" id="GO:0005634">
    <property type="term" value="C:nucleus"/>
    <property type="evidence" value="ECO:0007669"/>
    <property type="project" value="TreeGrafter"/>
</dbReference>
<dbReference type="AlphaFoldDB" id="A0A1B2J9R3"/>
<name>A0A1B2J9R3_PICPA</name>
<protein>
    <submittedName>
        <fullName evidence="9">BA75_01640T0</fullName>
    </submittedName>
</protein>
<dbReference type="InterPro" id="IPR011009">
    <property type="entry name" value="Kinase-like_dom_sf"/>
</dbReference>
<evidence type="ECO:0000256" key="6">
    <source>
        <dbReference type="PROSITE-ProRule" id="PRU10141"/>
    </source>
</evidence>
<keyword evidence="4" id="KW-0418">Kinase</keyword>
<evidence type="ECO:0000256" key="4">
    <source>
        <dbReference type="ARBA" id="ARBA00022777"/>
    </source>
</evidence>
<gene>
    <name evidence="9" type="ORF">ATY40_BA7501640</name>
</gene>
<sequence>MPTIKLADYKTIANLGSGKSGKVILVESVHTNLRYAVKVISLKDKKPSIDFYNYNNLSRIQNEVKLLTLANKYHHENILEFIGMVQSSSNNYIFLEFCSQRELSPSLFRKLTIVESLSYVRQLVNGILFLHQLSIIHRDLKPSNVLINEAGTLKISDFGISYKLTNDDKIDRFELSNLVGTPLFLAPELVNFNNTKMYLGYPIDYWAVGITLFYLYFDYFPFFNDNEYKLFNDTLTKELELPLYEELTTTNRDPQFFNYLLQILSSLLNKDPTERLSLIQLQHDEFLLNGMSKKEVKRFLNYNKTLLHDKSSPFSLFKLKPSRSKTNKLSISHPLKETFEHMKDNHLSSFDQAHKQQFQLNESSVSLPIKPNSMTISPLKNRFDDAVFKRSSSPLKAPSVFPKPPIAIHPEERTSMHTLPNDLSELSPQYQTNLIKSKGYNNLNNVLKSQAPHFLDMHEYWDQVERNPEQR</sequence>
<organism evidence="9 10">
    <name type="scientific">Komagataella pastoris</name>
    <name type="common">Yeast</name>
    <name type="synonym">Pichia pastoris</name>
    <dbReference type="NCBI Taxonomy" id="4922"/>
    <lineage>
        <taxon>Eukaryota</taxon>
        <taxon>Fungi</taxon>
        <taxon>Dikarya</taxon>
        <taxon>Ascomycota</taxon>
        <taxon>Saccharomycotina</taxon>
        <taxon>Pichiomycetes</taxon>
        <taxon>Pichiales</taxon>
        <taxon>Pichiaceae</taxon>
        <taxon>Komagataella</taxon>
    </lineage>
</organism>
<keyword evidence="3 6" id="KW-0547">Nucleotide-binding</keyword>
<keyword evidence="10" id="KW-1185">Reference proteome</keyword>
<dbReference type="PANTHER" id="PTHR24345">
    <property type="entry name" value="SERINE/THREONINE-PROTEIN KINASE PLK"/>
    <property type="match status" value="1"/>
</dbReference>
<dbReference type="SUPFAM" id="SSF56112">
    <property type="entry name" value="Protein kinase-like (PK-like)"/>
    <property type="match status" value="1"/>
</dbReference>
<evidence type="ECO:0000313" key="9">
    <source>
        <dbReference type="EMBL" id="ANZ74749.1"/>
    </source>
</evidence>
<dbReference type="SMART" id="SM00220">
    <property type="entry name" value="S_TKc"/>
    <property type="match status" value="1"/>
</dbReference>
<dbReference type="PANTHER" id="PTHR24345:SF0">
    <property type="entry name" value="CELL CYCLE SERINE_THREONINE-PROTEIN KINASE CDC5_MSD2"/>
    <property type="match status" value="1"/>
</dbReference>
<evidence type="ECO:0000256" key="2">
    <source>
        <dbReference type="ARBA" id="ARBA00022679"/>
    </source>
</evidence>
<evidence type="ECO:0000313" key="10">
    <source>
        <dbReference type="Proteomes" id="UP000094565"/>
    </source>
</evidence>
<dbReference type="InterPro" id="IPR017441">
    <property type="entry name" value="Protein_kinase_ATP_BS"/>
</dbReference>
<dbReference type="Proteomes" id="UP000094565">
    <property type="component" value="Chromosome 1"/>
</dbReference>
<dbReference type="Gene3D" id="1.10.510.10">
    <property type="entry name" value="Transferase(Phosphotransferase) domain 1"/>
    <property type="match status" value="1"/>
</dbReference>
<keyword evidence="1 7" id="KW-0723">Serine/threonine-protein kinase</keyword>
<keyword evidence="5 6" id="KW-0067">ATP-binding</keyword>